<dbReference type="PROSITE" id="PS51066">
    <property type="entry name" value="ZF_FPG_2"/>
    <property type="match status" value="1"/>
</dbReference>
<evidence type="ECO:0000256" key="9">
    <source>
        <dbReference type="ARBA" id="ARBA00022763"/>
    </source>
</evidence>
<reference evidence="23 24" key="1">
    <citation type="submission" date="2019-07" db="EMBL/GenBank/DDBJ databases">
        <authorList>
            <person name="Kim J."/>
        </authorList>
    </citation>
    <scope>NUCLEOTIDE SEQUENCE [LARGE SCALE GENOMIC DNA]</scope>
    <source>
        <strain evidence="23 24">G13</strain>
    </source>
</reference>
<dbReference type="Pfam" id="PF06831">
    <property type="entry name" value="H2TH"/>
    <property type="match status" value="1"/>
</dbReference>
<evidence type="ECO:0000256" key="11">
    <source>
        <dbReference type="ARBA" id="ARBA00022801"/>
    </source>
</evidence>
<evidence type="ECO:0000313" key="23">
    <source>
        <dbReference type="EMBL" id="TVY02293.1"/>
    </source>
</evidence>
<dbReference type="FunFam" id="1.10.8.50:FF:000003">
    <property type="entry name" value="Formamidopyrimidine-DNA glycosylase"/>
    <property type="match status" value="1"/>
</dbReference>
<keyword evidence="16" id="KW-0511">Multifunctional enzyme</keyword>
<dbReference type="SMART" id="SM00898">
    <property type="entry name" value="Fapy_DNA_glyco"/>
    <property type="match status" value="1"/>
</dbReference>
<name>A0A559JQZ9_9BACL</name>
<dbReference type="InterPro" id="IPR000214">
    <property type="entry name" value="Znf_DNA_glyclase/AP_lyase"/>
</dbReference>
<evidence type="ECO:0000313" key="24">
    <source>
        <dbReference type="Proteomes" id="UP000316330"/>
    </source>
</evidence>
<comment type="caution">
    <text evidence="23">The sequence shown here is derived from an EMBL/GenBank/DDBJ whole genome shotgun (WGS) entry which is preliminary data.</text>
</comment>
<dbReference type="InterPro" id="IPR015886">
    <property type="entry name" value="H2TH_FPG"/>
</dbReference>
<evidence type="ECO:0000256" key="2">
    <source>
        <dbReference type="ARBA" id="ARBA00001947"/>
    </source>
</evidence>
<keyword evidence="17 23" id="KW-0326">Glycosidase</keyword>
<dbReference type="NCBIfam" id="NF002211">
    <property type="entry name" value="PRK01103.1"/>
    <property type="match status" value="1"/>
</dbReference>
<keyword evidence="10 20" id="KW-0863">Zinc-finger</keyword>
<keyword evidence="8" id="KW-0479">Metal-binding</keyword>
<dbReference type="NCBIfam" id="TIGR00577">
    <property type="entry name" value="fpg"/>
    <property type="match status" value="1"/>
</dbReference>
<keyword evidence="15 23" id="KW-0456">Lyase</keyword>
<comment type="catalytic activity">
    <reaction evidence="19">
        <text>2'-deoxyribonucleotide-(2'-deoxyribose 5'-phosphate)-2'-deoxyribonucleotide-DNA = a 3'-end 2'-deoxyribonucleotide-(2,3-dehydro-2,3-deoxyribose 5'-phosphate)-DNA + a 5'-end 5'-phospho-2'-deoxyribonucleoside-DNA + H(+)</text>
        <dbReference type="Rhea" id="RHEA:66592"/>
        <dbReference type="Rhea" id="RHEA-COMP:13180"/>
        <dbReference type="Rhea" id="RHEA-COMP:16897"/>
        <dbReference type="Rhea" id="RHEA-COMP:17067"/>
        <dbReference type="ChEBI" id="CHEBI:15378"/>
        <dbReference type="ChEBI" id="CHEBI:136412"/>
        <dbReference type="ChEBI" id="CHEBI:157695"/>
        <dbReference type="ChEBI" id="CHEBI:167181"/>
        <dbReference type="EC" id="4.2.99.18"/>
    </reaction>
</comment>
<dbReference type="GO" id="GO:0003690">
    <property type="term" value="F:double-stranded DNA binding"/>
    <property type="evidence" value="ECO:0007669"/>
    <property type="project" value="UniProtKB-ARBA"/>
</dbReference>
<evidence type="ECO:0000256" key="4">
    <source>
        <dbReference type="ARBA" id="ARBA00011245"/>
    </source>
</evidence>
<dbReference type="InterPro" id="IPR010979">
    <property type="entry name" value="Ribosomal_uS13-like_H2TH"/>
</dbReference>
<sequence>MPEYPEMEHYRTQLSALLGGRKITGAVVNRAATINEPIDVFNSALEGRTILFVERRGKYLLFHLDDGNRLVLHLMLGGWLAYGDEGPKPDSHFQVILSFDGGQSLYFGGLRLGYLHRMTAKAALEKMKELGPEPFDPRLTLEAFRKRLAGRKGKLKTTLTDQKFLAGIGNCYSDEICFDAKLHPAAAANRLDDEESERLYRSVHKVLTEAKEAGGYMGHPLTAGDQLTGGFNERCRVYDRVDEPCVECGTPIKFETLTGRKMFYCPHCQKGHE</sequence>
<evidence type="ECO:0000256" key="20">
    <source>
        <dbReference type="PROSITE-ProRule" id="PRU00391"/>
    </source>
</evidence>
<dbReference type="Gene3D" id="3.20.190.10">
    <property type="entry name" value="MutM-like, N-terminal"/>
    <property type="match status" value="1"/>
</dbReference>
<dbReference type="GO" id="GO:0003684">
    <property type="term" value="F:damaged DNA binding"/>
    <property type="evidence" value="ECO:0007669"/>
    <property type="project" value="InterPro"/>
</dbReference>
<evidence type="ECO:0000256" key="18">
    <source>
        <dbReference type="ARBA" id="ARBA00030638"/>
    </source>
</evidence>
<keyword evidence="14" id="KW-0234">DNA repair</keyword>
<evidence type="ECO:0000256" key="19">
    <source>
        <dbReference type="ARBA" id="ARBA00044632"/>
    </source>
</evidence>
<evidence type="ECO:0000256" key="3">
    <source>
        <dbReference type="ARBA" id="ARBA00009409"/>
    </source>
</evidence>
<keyword evidence="13" id="KW-0238">DNA-binding</keyword>
<dbReference type="Pfam" id="PF06827">
    <property type="entry name" value="zf-FPG_IleRS"/>
    <property type="match status" value="1"/>
</dbReference>
<keyword evidence="24" id="KW-1185">Reference proteome</keyword>
<evidence type="ECO:0000256" key="5">
    <source>
        <dbReference type="ARBA" id="ARBA00012024"/>
    </source>
</evidence>
<dbReference type="Proteomes" id="UP000316330">
    <property type="component" value="Unassembled WGS sequence"/>
</dbReference>
<comment type="similarity">
    <text evidence="3">Belongs to the FPG family.</text>
</comment>
<dbReference type="Gene3D" id="1.10.8.50">
    <property type="match status" value="1"/>
</dbReference>
<accession>A0A559JQZ9</accession>
<dbReference type="SUPFAM" id="SSF46946">
    <property type="entry name" value="S13-like H2TH domain"/>
    <property type="match status" value="1"/>
</dbReference>
<evidence type="ECO:0000256" key="15">
    <source>
        <dbReference type="ARBA" id="ARBA00023239"/>
    </source>
</evidence>
<evidence type="ECO:0000256" key="17">
    <source>
        <dbReference type="ARBA" id="ARBA00023295"/>
    </source>
</evidence>
<dbReference type="GO" id="GO:0034039">
    <property type="term" value="F:8-oxo-7,8-dihydroguanine DNA N-glycosylase activity"/>
    <property type="evidence" value="ECO:0007669"/>
    <property type="project" value="TreeGrafter"/>
</dbReference>
<comment type="catalytic activity">
    <reaction evidence="1">
        <text>Hydrolysis of DNA containing ring-opened 7-methylguanine residues, releasing 2,6-diamino-4-hydroxy-5-(N-methyl)formamidopyrimidine.</text>
        <dbReference type="EC" id="3.2.2.23"/>
    </reaction>
</comment>
<evidence type="ECO:0000256" key="16">
    <source>
        <dbReference type="ARBA" id="ARBA00023268"/>
    </source>
</evidence>
<proteinExistence type="inferred from homology"/>
<dbReference type="GO" id="GO:0140078">
    <property type="term" value="F:class I DNA-(apurinic or apyrimidinic site) endonuclease activity"/>
    <property type="evidence" value="ECO:0007669"/>
    <property type="project" value="UniProtKB-EC"/>
</dbReference>
<evidence type="ECO:0000256" key="8">
    <source>
        <dbReference type="ARBA" id="ARBA00022723"/>
    </source>
</evidence>
<dbReference type="AlphaFoldDB" id="A0A559JQZ9"/>
<evidence type="ECO:0000256" key="13">
    <source>
        <dbReference type="ARBA" id="ARBA00023125"/>
    </source>
</evidence>
<evidence type="ECO:0000256" key="14">
    <source>
        <dbReference type="ARBA" id="ARBA00023204"/>
    </source>
</evidence>
<dbReference type="GO" id="GO:0006284">
    <property type="term" value="P:base-excision repair"/>
    <property type="evidence" value="ECO:0007669"/>
    <property type="project" value="InterPro"/>
</dbReference>
<gene>
    <name evidence="23" type="primary">mutM</name>
    <name evidence="23" type="ORF">FPZ45_07605</name>
</gene>
<dbReference type="PROSITE" id="PS51068">
    <property type="entry name" value="FPG_CAT"/>
    <property type="match status" value="1"/>
</dbReference>
<comment type="cofactor">
    <cofactor evidence="2">
        <name>Zn(2+)</name>
        <dbReference type="ChEBI" id="CHEBI:29105"/>
    </cofactor>
</comment>
<dbReference type="Pfam" id="PF01149">
    <property type="entry name" value="Fapy_DNA_glyco"/>
    <property type="match status" value="1"/>
</dbReference>
<feature type="domain" description="Formamidopyrimidine-DNA glycosylase catalytic" evidence="22">
    <location>
        <begin position="2"/>
        <end position="114"/>
    </location>
</feature>
<keyword evidence="12" id="KW-0862">Zinc</keyword>
<dbReference type="EC" id="4.2.99.18" evidence="6"/>
<keyword evidence="9" id="KW-0227">DNA damage</keyword>
<dbReference type="InterPro" id="IPR010663">
    <property type="entry name" value="Znf_FPG/IleRS"/>
</dbReference>
<evidence type="ECO:0000256" key="7">
    <source>
        <dbReference type="ARBA" id="ARBA00016240"/>
    </source>
</evidence>
<dbReference type="SUPFAM" id="SSF81624">
    <property type="entry name" value="N-terminal domain of MutM-like DNA repair proteins"/>
    <property type="match status" value="1"/>
</dbReference>
<dbReference type="RefSeq" id="WP_144699997.1">
    <property type="nucleotide sequence ID" value="NZ_VNJJ01000003.1"/>
</dbReference>
<dbReference type="InterPro" id="IPR035937">
    <property type="entry name" value="FPG_N"/>
</dbReference>
<evidence type="ECO:0000259" key="22">
    <source>
        <dbReference type="PROSITE" id="PS51068"/>
    </source>
</evidence>
<protein>
    <recommendedName>
        <fullName evidence="7">Formamidopyrimidine-DNA glycosylase</fullName>
        <ecNumber evidence="5">3.2.2.23</ecNumber>
        <ecNumber evidence="6">4.2.99.18</ecNumber>
    </recommendedName>
    <alternativeName>
        <fullName evidence="18">DNA-(apurinic or apyrimidinic site) lyase MutM</fullName>
    </alternativeName>
</protein>
<dbReference type="InterPro" id="IPR020629">
    <property type="entry name" value="FPG_Glyclase"/>
</dbReference>
<dbReference type="SMART" id="SM01232">
    <property type="entry name" value="H2TH"/>
    <property type="match status" value="1"/>
</dbReference>
<keyword evidence="11 23" id="KW-0378">Hydrolase</keyword>
<dbReference type="EC" id="3.2.2.23" evidence="5"/>
<comment type="subunit">
    <text evidence="4">Monomer.</text>
</comment>
<evidence type="ECO:0000256" key="12">
    <source>
        <dbReference type="ARBA" id="ARBA00022833"/>
    </source>
</evidence>
<dbReference type="EMBL" id="VNJJ01000003">
    <property type="protein sequence ID" value="TVY02293.1"/>
    <property type="molecule type" value="Genomic_DNA"/>
</dbReference>
<evidence type="ECO:0000256" key="6">
    <source>
        <dbReference type="ARBA" id="ARBA00012720"/>
    </source>
</evidence>
<dbReference type="GO" id="GO:0008270">
    <property type="term" value="F:zinc ion binding"/>
    <property type="evidence" value="ECO:0007669"/>
    <property type="project" value="UniProtKB-KW"/>
</dbReference>
<dbReference type="InterPro" id="IPR012319">
    <property type="entry name" value="FPG_cat"/>
</dbReference>
<dbReference type="PANTHER" id="PTHR22993">
    <property type="entry name" value="FORMAMIDOPYRIMIDINE-DNA GLYCOSYLASE"/>
    <property type="match status" value="1"/>
</dbReference>
<evidence type="ECO:0000256" key="10">
    <source>
        <dbReference type="ARBA" id="ARBA00022771"/>
    </source>
</evidence>
<dbReference type="SUPFAM" id="SSF57716">
    <property type="entry name" value="Glucocorticoid receptor-like (DNA-binding domain)"/>
    <property type="match status" value="1"/>
</dbReference>
<evidence type="ECO:0000256" key="1">
    <source>
        <dbReference type="ARBA" id="ARBA00001668"/>
    </source>
</evidence>
<evidence type="ECO:0000259" key="21">
    <source>
        <dbReference type="PROSITE" id="PS51066"/>
    </source>
</evidence>
<feature type="domain" description="FPG-type" evidence="21">
    <location>
        <begin position="236"/>
        <end position="270"/>
    </location>
</feature>
<dbReference type="PANTHER" id="PTHR22993:SF9">
    <property type="entry name" value="FORMAMIDOPYRIMIDINE-DNA GLYCOSYLASE"/>
    <property type="match status" value="1"/>
</dbReference>
<organism evidence="23 24">
    <name type="scientific">Cohnella terricola</name>
    <dbReference type="NCBI Taxonomy" id="1289167"/>
    <lineage>
        <taxon>Bacteria</taxon>
        <taxon>Bacillati</taxon>
        <taxon>Bacillota</taxon>
        <taxon>Bacilli</taxon>
        <taxon>Bacillales</taxon>
        <taxon>Paenibacillaceae</taxon>
        <taxon>Cohnella</taxon>
    </lineage>
</organism>
<dbReference type="OrthoDB" id="9800855at2"/>